<dbReference type="InterPro" id="IPR024923">
    <property type="entry name" value="PG_synth_SpoVB"/>
</dbReference>
<keyword evidence="3" id="KW-0813">Transport</keyword>
<dbReference type="AlphaFoldDB" id="A0A0C1R3F1"/>
<evidence type="ECO:0000256" key="4">
    <source>
        <dbReference type="ARBA" id="ARBA00022692"/>
    </source>
</evidence>
<feature type="transmembrane region" description="Helical" evidence="8">
    <location>
        <begin position="447"/>
        <end position="471"/>
    </location>
</feature>
<organism evidence="9 10">
    <name type="scientific">Clostridium argentinense CDC 2741</name>
    <dbReference type="NCBI Taxonomy" id="1418104"/>
    <lineage>
        <taxon>Bacteria</taxon>
        <taxon>Bacillati</taxon>
        <taxon>Bacillota</taxon>
        <taxon>Clostridia</taxon>
        <taxon>Eubacteriales</taxon>
        <taxon>Clostridiaceae</taxon>
        <taxon>Clostridium</taxon>
    </lineage>
</organism>
<comment type="similarity">
    <text evidence="2">Belongs to the multi antimicrobial extrusion (MATE) (TC 2.A.66.1) family.</text>
</comment>
<dbReference type="RefSeq" id="WP_039630397.1">
    <property type="nucleotide sequence ID" value="NZ_AYSO01000012.1"/>
</dbReference>
<feature type="transmembrane region" description="Helical" evidence="8">
    <location>
        <begin position="358"/>
        <end position="380"/>
    </location>
</feature>
<evidence type="ECO:0000313" key="10">
    <source>
        <dbReference type="Proteomes" id="UP000031366"/>
    </source>
</evidence>
<name>A0A0C1R3F1_9CLOT</name>
<dbReference type="PANTHER" id="PTHR43298:SF2">
    <property type="entry name" value="FMN_FAD EXPORTER YEEO-RELATED"/>
    <property type="match status" value="1"/>
</dbReference>
<gene>
    <name evidence="9" type="primary">spoVB</name>
    <name evidence="9" type="ORF">U732_3867</name>
</gene>
<feature type="transmembrane region" description="Helical" evidence="8">
    <location>
        <begin position="416"/>
        <end position="435"/>
    </location>
</feature>
<feature type="transmembrane region" description="Helical" evidence="8">
    <location>
        <begin position="12"/>
        <end position="31"/>
    </location>
</feature>
<dbReference type="InterPro" id="IPR002797">
    <property type="entry name" value="Polysacc_synth"/>
</dbReference>
<evidence type="ECO:0000256" key="6">
    <source>
        <dbReference type="ARBA" id="ARBA00023136"/>
    </source>
</evidence>
<feature type="transmembrane region" description="Helical" evidence="8">
    <location>
        <begin position="477"/>
        <end position="498"/>
    </location>
</feature>
<evidence type="ECO:0000256" key="8">
    <source>
        <dbReference type="SAM" id="Phobius"/>
    </source>
</evidence>
<dbReference type="EMBL" id="AYSO01000012">
    <property type="protein sequence ID" value="KIE48047.1"/>
    <property type="molecule type" value="Genomic_DNA"/>
</dbReference>
<keyword evidence="10" id="KW-1185">Reference proteome</keyword>
<keyword evidence="6 8" id="KW-0472">Membrane</keyword>
<evidence type="ECO:0000256" key="3">
    <source>
        <dbReference type="ARBA" id="ARBA00022448"/>
    </source>
</evidence>
<dbReference type="GO" id="GO:0005886">
    <property type="term" value="C:plasma membrane"/>
    <property type="evidence" value="ECO:0007669"/>
    <property type="project" value="TreeGrafter"/>
</dbReference>
<dbReference type="Proteomes" id="UP000031366">
    <property type="component" value="Unassembled WGS sequence"/>
</dbReference>
<evidence type="ECO:0000256" key="7">
    <source>
        <dbReference type="ARBA" id="ARBA00031636"/>
    </source>
</evidence>
<feature type="transmembrane region" description="Helical" evidence="8">
    <location>
        <begin position="87"/>
        <end position="110"/>
    </location>
</feature>
<dbReference type="InterPro" id="IPR014249">
    <property type="entry name" value="Spore_V_B"/>
</dbReference>
<evidence type="ECO:0000256" key="2">
    <source>
        <dbReference type="ARBA" id="ARBA00010199"/>
    </source>
</evidence>
<evidence type="ECO:0000313" key="9">
    <source>
        <dbReference type="EMBL" id="KIE48047.1"/>
    </source>
</evidence>
<keyword evidence="5 8" id="KW-1133">Transmembrane helix</keyword>
<dbReference type="OrthoDB" id="9775950at2"/>
<protein>
    <recommendedName>
        <fullName evidence="7">Multidrug-efflux transporter</fullName>
    </recommendedName>
</protein>
<feature type="transmembrane region" description="Helical" evidence="8">
    <location>
        <begin position="279"/>
        <end position="303"/>
    </location>
</feature>
<evidence type="ECO:0000256" key="5">
    <source>
        <dbReference type="ARBA" id="ARBA00022989"/>
    </source>
</evidence>
<feature type="transmembrane region" description="Helical" evidence="8">
    <location>
        <begin position="227"/>
        <end position="259"/>
    </location>
</feature>
<feature type="transmembrane region" description="Helical" evidence="8">
    <location>
        <begin position="188"/>
        <end position="206"/>
    </location>
</feature>
<feature type="transmembrane region" description="Helical" evidence="8">
    <location>
        <begin position="389"/>
        <end position="410"/>
    </location>
</feature>
<comment type="subcellular location">
    <subcellularLocation>
        <location evidence="1">Membrane</location>
        <topology evidence="1">Multi-pass membrane protein</topology>
    </subcellularLocation>
</comment>
<feature type="transmembrane region" description="Helical" evidence="8">
    <location>
        <begin position="122"/>
        <end position="146"/>
    </location>
</feature>
<comment type="caution">
    <text evidence="9">The sequence shown here is derived from an EMBL/GenBank/DDBJ whole genome shotgun (WGS) entry which is preliminary data.</text>
</comment>
<dbReference type="PIRSF" id="PIRSF038958">
    <property type="entry name" value="PG_synth_SpoVB"/>
    <property type="match status" value="1"/>
</dbReference>
<reference evidence="9 10" key="1">
    <citation type="journal article" date="2015" name="Infect. Genet. Evol.">
        <title>Genomic sequences of six botulinum neurotoxin-producing strains representing three clostridial species illustrate the mobility and diversity of botulinum neurotoxin genes.</title>
        <authorList>
            <person name="Smith T.J."/>
            <person name="Hill K.K."/>
            <person name="Xie G."/>
            <person name="Foley B.T."/>
            <person name="Williamson C.H."/>
            <person name="Foster J.T."/>
            <person name="Johnson S.L."/>
            <person name="Chertkov O."/>
            <person name="Teshima H."/>
            <person name="Gibbons H.S."/>
            <person name="Johnsky L.A."/>
            <person name="Karavis M.A."/>
            <person name="Smith L.A."/>
        </authorList>
    </citation>
    <scope>NUCLEOTIDE SEQUENCE [LARGE SCALE GENOMIC DNA]</scope>
    <source>
        <strain evidence="9 10">CDC 2741</strain>
    </source>
</reference>
<dbReference type="NCBIfam" id="TIGR02900">
    <property type="entry name" value="spore_V_B"/>
    <property type="match status" value="1"/>
</dbReference>
<feature type="transmembrane region" description="Helical" evidence="8">
    <location>
        <begin position="324"/>
        <end position="346"/>
    </location>
</feature>
<feature type="transmembrane region" description="Helical" evidence="8">
    <location>
        <begin position="43"/>
        <end position="66"/>
    </location>
</feature>
<evidence type="ECO:0000256" key="1">
    <source>
        <dbReference type="ARBA" id="ARBA00004141"/>
    </source>
</evidence>
<accession>A0A0C1R3F1</accession>
<dbReference type="PANTHER" id="PTHR43298">
    <property type="entry name" value="MULTIDRUG RESISTANCE PROTEIN NORM-RELATED"/>
    <property type="match status" value="1"/>
</dbReference>
<dbReference type="InterPro" id="IPR050222">
    <property type="entry name" value="MATE_MdtK"/>
</dbReference>
<keyword evidence="4 8" id="KW-0812">Transmembrane</keyword>
<dbReference type="STRING" id="29341.RSJ17_11785"/>
<proteinExistence type="inferred from homology"/>
<dbReference type="Pfam" id="PF01943">
    <property type="entry name" value="Polysacc_synt"/>
    <property type="match status" value="1"/>
</dbReference>
<sequence length="502" mass="55551">MGNDTFYKDTFVLTISNLAMAIIRFVFSIILSDKLGPEGVGLYGLIMPIYDLFCCLVCGGLVAAISKEVSSYYGTSHYKNLNKSIRVVLMFSLIWSVFITIIIFMLSPIISTHIIKDGRTLYSLWVLCPALIFIAISSVYKGYFYGVLEVKTPAIIDIAEKAIRMFITLSVINYFLLEDITSTVTATYTSFAIGEFVSFILLYLFYKKSSLKFMDIPLNEERVENSAQLLFNVLVVAAPLAINGLLTTAISGFSTLLVPRRLVLAGLEYSAALEIIGKFSGMSLTIIYFPIVIVVSMATILVPDISKNLTRKDFTGLEIRINEVIKICFLLGVSTMIICLTIPNNLGMLFYKRNDLSLYIKAVSICAPFLYASSCTYGILNGLGKQKTILISSLITSLIQLLLIYILIVIPEINILGYAIALVASSVIGLIINMVEINKVVSISMNLGEFLIIICLTILTALTLKILNIIIPDNIFIIKNVILIIIGFSLFITSTFMIRKSS</sequence>